<proteinExistence type="predicted"/>
<comment type="caution">
    <text evidence="2">The sequence shown here is derived from an EMBL/GenBank/DDBJ whole genome shotgun (WGS) entry which is preliminary data.</text>
</comment>
<name>A0ABQ7D2U3_BRACR</name>
<sequence>MLFTPSVISSMDADSESVRESQDDLRREAERGEESGERGTESVETPNLSSALIFGHLSTRDVPCFP</sequence>
<protein>
    <submittedName>
        <fullName evidence="2">Uncharacterized protein</fullName>
    </submittedName>
</protein>
<dbReference type="Proteomes" id="UP000266723">
    <property type="component" value="Unassembled WGS sequence"/>
</dbReference>
<feature type="region of interest" description="Disordered" evidence="1">
    <location>
        <begin position="1"/>
        <end position="49"/>
    </location>
</feature>
<gene>
    <name evidence="2" type="ORF">DY000_02016837</name>
</gene>
<accession>A0ABQ7D2U3</accession>
<dbReference type="EMBL" id="QGKV02000759">
    <property type="protein sequence ID" value="KAF3566233.1"/>
    <property type="molecule type" value="Genomic_DNA"/>
</dbReference>
<reference evidence="2 3" key="1">
    <citation type="journal article" date="2020" name="BMC Genomics">
        <title>Intraspecific diversification of the crop wild relative Brassica cretica Lam. using demographic model selection.</title>
        <authorList>
            <person name="Kioukis A."/>
            <person name="Michalopoulou V.A."/>
            <person name="Briers L."/>
            <person name="Pirintsos S."/>
            <person name="Studholme D.J."/>
            <person name="Pavlidis P."/>
            <person name="Sarris P.F."/>
        </authorList>
    </citation>
    <scope>NUCLEOTIDE SEQUENCE [LARGE SCALE GENOMIC DNA]</scope>
    <source>
        <strain evidence="3">cv. PFS-1207/04</strain>
    </source>
</reference>
<evidence type="ECO:0000313" key="3">
    <source>
        <dbReference type="Proteomes" id="UP000266723"/>
    </source>
</evidence>
<keyword evidence="3" id="KW-1185">Reference proteome</keyword>
<organism evidence="2 3">
    <name type="scientific">Brassica cretica</name>
    <name type="common">Mustard</name>
    <dbReference type="NCBI Taxonomy" id="69181"/>
    <lineage>
        <taxon>Eukaryota</taxon>
        <taxon>Viridiplantae</taxon>
        <taxon>Streptophyta</taxon>
        <taxon>Embryophyta</taxon>
        <taxon>Tracheophyta</taxon>
        <taxon>Spermatophyta</taxon>
        <taxon>Magnoliopsida</taxon>
        <taxon>eudicotyledons</taxon>
        <taxon>Gunneridae</taxon>
        <taxon>Pentapetalae</taxon>
        <taxon>rosids</taxon>
        <taxon>malvids</taxon>
        <taxon>Brassicales</taxon>
        <taxon>Brassicaceae</taxon>
        <taxon>Brassiceae</taxon>
        <taxon>Brassica</taxon>
    </lineage>
</organism>
<evidence type="ECO:0000256" key="1">
    <source>
        <dbReference type="SAM" id="MobiDB-lite"/>
    </source>
</evidence>
<feature type="compositionally biased region" description="Basic and acidic residues" evidence="1">
    <location>
        <begin position="16"/>
        <end position="41"/>
    </location>
</feature>
<evidence type="ECO:0000313" key="2">
    <source>
        <dbReference type="EMBL" id="KAF3566233.1"/>
    </source>
</evidence>